<dbReference type="PROSITE" id="PS50994">
    <property type="entry name" value="INTEGRASE"/>
    <property type="match status" value="1"/>
</dbReference>
<protein>
    <recommendedName>
        <fullName evidence="2">Integrase catalytic domain-containing protein</fullName>
    </recommendedName>
</protein>
<dbReference type="Pfam" id="PF00665">
    <property type="entry name" value="rve"/>
    <property type="match status" value="1"/>
</dbReference>
<dbReference type="InterPro" id="IPR009057">
    <property type="entry name" value="Homeodomain-like_sf"/>
</dbReference>
<dbReference type="SUPFAM" id="SSF46689">
    <property type="entry name" value="Homeodomain-like"/>
    <property type="match status" value="1"/>
</dbReference>
<dbReference type="STRING" id="1797298.A2988_01840"/>
<dbReference type="Pfam" id="PF13565">
    <property type="entry name" value="HTH_32"/>
    <property type="match status" value="1"/>
</dbReference>
<dbReference type="EMBL" id="MEYS01000002">
    <property type="protein sequence ID" value="OGD34196.1"/>
    <property type="molecule type" value="Genomic_DNA"/>
</dbReference>
<comment type="caution">
    <text evidence="3">The sequence shown here is derived from an EMBL/GenBank/DDBJ whole genome shotgun (WGS) entry which is preliminary data.</text>
</comment>
<evidence type="ECO:0000313" key="3">
    <source>
        <dbReference type="EMBL" id="OGD34196.1"/>
    </source>
</evidence>
<dbReference type="Proteomes" id="UP000176650">
    <property type="component" value="Unassembled WGS sequence"/>
</dbReference>
<feature type="domain" description="Integrase catalytic" evidence="2">
    <location>
        <begin position="170"/>
        <end position="286"/>
    </location>
</feature>
<proteinExistence type="predicted"/>
<sequence>MRIFNKFRGTKGFIAAWEYMLRLRDMITEQAKRRVRILAFWEKHKAEATREAFKVSGRTLFRWQAKLAASGGKPEGLNPGSTAPQRRRTREASSAVIERILALRPAHPRFGKDKIVPLLAQEGRRISPSAVGRILADLKKKGWLSLKRALSLQGKTGRLMERKPQKCRRKLRRPQGYRVLQTDTVVRFIDGVKRYIVTGIDTASRVAFAAGYANHGSRSAADFLMRARTVIPDCPDAVETDNGSEFALHFATACATVGITHFHAYPRSPKMNARVERFNRTLDEEFLGSYRALLRDDPAAFNDRLVNWLLRGAAASCAWTGGALARYDACITNAGVPNVADALKTIDSVLKVC</sequence>
<feature type="region of interest" description="Disordered" evidence="1">
    <location>
        <begin position="70"/>
        <end position="91"/>
    </location>
</feature>
<dbReference type="Gene3D" id="3.30.420.10">
    <property type="entry name" value="Ribonuclease H-like superfamily/Ribonuclease H"/>
    <property type="match status" value="1"/>
</dbReference>
<evidence type="ECO:0000259" key="2">
    <source>
        <dbReference type="PROSITE" id="PS50994"/>
    </source>
</evidence>
<dbReference type="AlphaFoldDB" id="A0A1F5BUB6"/>
<accession>A0A1F5BUB6</accession>
<dbReference type="PANTHER" id="PTHR35004:SF7">
    <property type="entry name" value="INTEGRASE PROTEIN"/>
    <property type="match status" value="1"/>
</dbReference>
<dbReference type="GO" id="GO:0015074">
    <property type="term" value="P:DNA integration"/>
    <property type="evidence" value="ECO:0007669"/>
    <property type="project" value="InterPro"/>
</dbReference>
<dbReference type="PANTHER" id="PTHR35004">
    <property type="entry name" value="TRANSPOSASE RV3428C-RELATED"/>
    <property type="match status" value="1"/>
</dbReference>
<evidence type="ECO:0000313" key="4">
    <source>
        <dbReference type="Proteomes" id="UP000176650"/>
    </source>
</evidence>
<dbReference type="GO" id="GO:0003676">
    <property type="term" value="F:nucleic acid binding"/>
    <property type="evidence" value="ECO:0007669"/>
    <property type="project" value="InterPro"/>
</dbReference>
<name>A0A1F5BUB6_9BACT</name>
<dbReference type="InterPro" id="IPR012337">
    <property type="entry name" value="RNaseH-like_sf"/>
</dbReference>
<reference evidence="3 4" key="1">
    <citation type="journal article" date="2016" name="Nat. Commun.">
        <title>Thousands of microbial genomes shed light on interconnected biogeochemical processes in an aquifer system.</title>
        <authorList>
            <person name="Anantharaman K."/>
            <person name="Brown C.T."/>
            <person name="Hug L.A."/>
            <person name="Sharon I."/>
            <person name="Castelle C.J."/>
            <person name="Probst A.J."/>
            <person name="Thomas B.C."/>
            <person name="Singh A."/>
            <person name="Wilkins M.J."/>
            <person name="Karaoz U."/>
            <person name="Brodie E.L."/>
            <person name="Williams K.H."/>
            <person name="Hubbard S.S."/>
            <person name="Banfield J.F."/>
        </authorList>
    </citation>
    <scope>NUCLEOTIDE SEQUENCE [LARGE SCALE GENOMIC DNA]</scope>
</reference>
<organism evidence="3 4">
    <name type="scientific">Candidatus Azambacteria bacterium RIFCSPLOWO2_01_FULL_46_25</name>
    <dbReference type="NCBI Taxonomy" id="1797298"/>
    <lineage>
        <taxon>Bacteria</taxon>
        <taxon>Candidatus Azamiibacteriota</taxon>
    </lineage>
</organism>
<gene>
    <name evidence="3" type="ORF">A2988_01840</name>
</gene>
<evidence type="ECO:0000256" key="1">
    <source>
        <dbReference type="SAM" id="MobiDB-lite"/>
    </source>
</evidence>
<dbReference type="SUPFAM" id="SSF53098">
    <property type="entry name" value="Ribonuclease H-like"/>
    <property type="match status" value="1"/>
</dbReference>
<dbReference type="InterPro" id="IPR036397">
    <property type="entry name" value="RNaseH_sf"/>
</dbReference>
<dbReference type="InterPro" id="IPR001584">
    <property type="entry name" value="Integrase_cat-core"/>
</dbReference>